<dbReference type="PANTHER" id="PTHR33639">
    <property type="entry name" value="THIOL-DISULFIDE OXIDOREDUCTASE DCC"/>
    <property type="match status" value="1"/>
</dbReference>
<keyword evidence="2" id="KW-1185">Reference proteome</keyword>
<dbReference type="InterPro" id="IPR052927">
    <property type="entry name" value="DCC_oxidoreductase"/>
</dbReference>
<protein>
    <submittedName>
        <fullName evidence="1">Membrane protein</fullName>
    </submittedName>
</protein>
<comment type="caution">
    <text evidence="1">The sequence shown here is derived from an EMBL/GenBank/DDBJ whole genome shotgun (WGS) entry which is preliminary data.</text>
</comment>
<evidence type="ECO:0000313" key="2">
    <source>
        <dbReference type="Proteomes" id="UP000637774"/>
    </source>
</evidence>
<organism evidence="1 2">
    <name type="scientific">Hymenobacter frigidus</name>
    <dbReference type="NCBI Taxonomy" id="1524095"/>
    <lineage>
        <taxon>Bacteria</taxon>
        <taxon>Pseudomonadati</taxon>
        <taxon>Bacteroidota</taxon>
        <taxon>Cytophagia</taxon>
        <taxon>Cytophagales</taxon>
        <taxon>Hymenobacteraceae</taxon>
        <taxon>Hymenobacter</taxon>
    </lineage>
</organism>
<dbReference type="PANTHER" id="PTHR33639:SF2">
    <property type="entry name" value="DUF393 DOMAIN-CONTAINING PROTEIN"/>
    <property type="match status" value="1"/>
</dbReference>
<dbReference type="Proteomes" id="UP000637774">
    <property type="component" value="Unassembled WGS sequence"/>
</dbReference>
<reference evidence="2" key="1">
    <citation type="journal article" date="2019" name="Int. J. Syst. Evol. Microbiol.">
        <title>The Global Catalogue of Microorganisms (GCM) 10K type strain sequencing project: providing services to taxonomists for standard genome sequencing and annotation.</title>
        <authorList>
            <consortium name="The Broad Institute Genomics Platform"/>
            <consortium name="The Broad Institute Genome Sequencing Center for Infectious Disease"/>
            <person name="Wu L."/>
            <person name="Ma J."/>
        </authorList>
    </citation>
    <scope>NUCLEOTIDE SEQUENCE [LARGE SCALE GENOMIC DNA]</scope>
    <source>
        <strain evidence="2">CGMCC 1.14966</strain>
    </source>
</reference>
<gene>
    <name evidence="1" type="ORF">GCM10011495_00450</name>
</gene>
<evidence type="ECO:0000313" key="1">
    <source>
        <dbReference type="EMBL" id="GGH78361.1"/>
    </source>
</evidence>
<dbReference type="Pfam" id="PF04134">
    <property type="entry name" value="DCC1-like"/>
    <property type="match status" value="1"/>
</dbReference>
<sequence length="147" mass="15952">MPNIPSPNSMPDSGPDIILFDGVCNLCNGFVQFIIRHDQAGRFRFAALQSEAGQALLAKHGLAPSAGAAELDSVLLLSGGQLYSHSSAVLRIARGLGGGWALAGVGGLLPRAWRDALYRFIARNRYRWFGRQESCMLPTPELRARFL</sequence>
<accession>A0ABQ1ZSM6</accession>
<dbReference type="EMBL" id="BMGY01000001">
    <property type="protein sequence ID" value="GGH78361.1"/>
    <property type="molecule type" value="Genomic_DNA"/>
</dbReference>
<dbReference type="InterPro" id="IPR007263">
    <property type="entry name" value="DCC1-like"/>
</dbReference>
<name>A0ABQ1ZSM6_9BACT</name>
<proteinExistence type="predicted"/>